<proteinExistence type="predicted"/>
<dbReference type="InterPro" id="IPR029063">
    <property type="entry name" value="SAM-dependent_MTases_sf"/>
</dbReference>
<dbReference type="CDD" id="cd02440">
    <property type="entry name" value="AdoMet_MTases"/>
    <property type="match status" value="1"/>
</dbReference>
<sequence>MADLYILPQATYQEPSPQGRRRQRELNTIMEDDKEDEVSPIRSPFLRKKFARDRKDRTQDRDKIQAWLAPLEPAASEDVLTPRGFPTPRGRHFMTAPTLPSSPSSASYSGEEDSWQGSSCKTDSWQRQSVMTDVTEFDDLYGVSDAEVESPRSSKRGKHQAPPIPPKTPLNDARKALPQLQIPNDPHLTSSEGKQFRKHKSPVPPTPPSAVAMSPAMFSFMKAHHAHSIPTVSTPPSLDGSLDGSLTSEQLAAISAPSTPVIAGQDPRDSGDWTGVRLQPGALETLQALSGHDSEDEIEQHHDQFIEVPRVPMTESRPSRPRLLTSNISRASFVLSPAQQRSMSDLTRLDIPSPGGFFSGLSPRTRTTWHYGMSPAEDVAPPTSTTAEQFYRTPWSMDDAPPMPPPPAQCQWPLSGNLPSSPVEQVVEMSGALKEEEVLTAMRVQSPLTAIKIPQTPAALDAQEILSPQSPRDEHAVTEIIVDYDPEYARKQEAITTSQIDRTESWLKAQFAYLRGVGFEPAEPAADIGPEPALPKIVEESEAENDDVERAPTPPPKDGEPLSRPTASLVRKKTVRFSSNLTAEPSTELNLPKTLPSKLLKQESAYYRAFQSMTVAATQADVFVHRIPRFEALQAQRVSLREQHRAQLLGKYQLSTIPQSAKKRMSANVARGDDEIFDDPDKLRADKEAEAIGQTAVANWHVAATKMLNGGKLVCAPVHKRLARLSLAPNAARSNRLRILDLGGQTTCDWAWHAAHQYPNAKVYTVTTKAIRQLSNSNVRGPPNHRQVAVRSLTRLPFADAQFDLVSARELHSILKNSDVADAEDEWDATLREIMRVLKPGGYIDFSVMDADIVNAGPLGLAKSVEFGFTLQTLGYDASPTKTFLPRLTRAGFENVRRGWVVLPLGPKPADKPGPVRYGPHGPIDVIPKPPAGGETLCLDAMATASLPGSTDGAAAIAGLAGTWAWERWILRCEMEKAAGEMHSGFKLADTVTTDGGVLREASKSLDGVAAVVEEGRACGAGLRLLKGYARKPEVTEFDEVMGTIDMYLDF</sequence>
<feature type="region of interest" description="Disordered" evidence="1">
    <location>
        <begin position="1"/>
        <end position="208"/>
    </location>
</feature>
<protein>
    <recommendedName>
        <fullName evidence="2">Methyltransferase type 11 domain-containing protein</fullName>
    </recommendedName>
</protein>
<dbReference type="OrthoDB" id="10256176at2759"/>
<evidence type="ECO:0000259" key="2">
    <source>
        <dbReference type="Pfam" id="PF08241"/>
    </source>
</evidence>
<dbReference type="Proteomes" id="UP001140453">
    <property type="component" value="Unassembled WGS sequence"/>
</dbReference>
<keyword evidence="4" id="KW-1185">Reference proteome</keyword>
<organism evidence="3 4">
    <name type="scientific">Gnomoniopsis smithogilvyi</name>
    <dbReference type="NCBI Taxonomy" id="1191159"/>
    <lineage>
        <taxon>Eukaryota</taxon>
        <taxon>Fungi</taxon>
        <taxon>Dikarya</taxon>
        <taxon>Ascomycota</taxon>
        <taxon>Pezizomycotina</taxon>
        <taxon>Sordariomycetes</taxon>
        <taxon>Sordariomycetidae</taxon>
        <taxon>Diaporthales</taxon>
        <taxon>Gnomoniaceae</taxon>
        <taxon>Gnomoniopsis</taxon>
    </lineage>
</organism>
<feature type="compositionally biased region" description="Polar residues" evidence="1">
    <location>
        <begin position="115"/>
        <end position="132"/>
    </location>
</feature>
<name>A0A9W8Z352_9PEZI</name>
<dbReference type="Gene3D" id="3.40.50.150">
    <property type="entry name" value="Vaccinia Virus protein VP39"/>
    <property type="match status" value="1"/>
</dbReference>
<comment type="caution">
    <text evidence="3">The sequence shown here is derived from an EMBL/GenBank/DDBJ whole genome shotgun (WGS) entry which is preliminary data.</text>
</comment>
<dbReference type="GO" id="GO:0008757">
    <property type="term" value="F:S-adenosylmethionine-dependent methyltransferase activity"/>
    <property type="evidence" value="ECO:0007669"/>
    <property type="project" value="InterPro"/>
</dbReference>
<feature type="region of interest" description="Disordered" evidence="1">
    <location>
        <begin position="541"/>
        <end position="568"/>
    </location>
</feature>
<evidence type="ECO:0000313" key="3">
    <source>
        <dbReference type="EMBL" id="KAJ4396898.1"/>
    </source>
</evidence>
<accession>A0A9W8Z352</accession>
<feature type="compositionally biased region" description="Basic and acidic residues" evidence="1">
    <location>
        <begin position="53"/>
        <end position="64"/>
    </location>
</feature>
<dbReference type="SUPFAM" id="SSF53335">
    <property type="entry name" value="S-adenosyl-L-methionine-dependent methyltransferases"/>
    <property type="match status" value="1"/>
</dbReference>
<evidence type="ECO:0000256" key="1">
    <source>
        <dbReference type="SAM" id="MobiDB-lite"/>
    </source>
</evidence>
<dbReference type="AlphaFoldDB" id="A0A9W8Z352"/>
<dbReference type="EMBL" id="JAPEVB010000001">
    <property type="protein sequence ID" value="KAJ4396898.1"/>
    <property type="molecule type" value="Genomic_DNA"/>
</dbReference>
<feature type="domain" description="Methyltransferase type 11" evidence="2">
    <location>
        <begin position="761"/>
        <end position="844"/>
    </location>
</feature>
<evidence type="ECO:0000313" key="4">
    <source>
        <dbReference type="Proteomes" id="UP001140453"/>
    </source>
</evidence>
<dbReference type="Pfam" id="PF08241">
    <property type="entry name" value="Methyltransf_11"/>
    <property type="match status" value="1"/>
</dbReference>
<gene>
    <name evidence="3" type="ORF">N0V93_001120</name>
</gene>
<dbReference type="InterPro" id="IPR013216">
    <property type="entry name" value="Methyltransf_11"/>
</dbReference>
<reference evidence="3" key="1">
    <citation type="submission" date="2022-10" db="EMBL/GenBank/DDBJ databases">
        <title>Tapping the CABI collections for fungal endophytes: first genome assemblies for Collariella, Neodidymelliopsis, Ascochyta clinopodiicola, Didymella pomorum, Didymosphaeria variabile, Neocosmospora piperis and Neocucurbitaria cava.</title>
        <authorList>
            <person name="Hill R."/>
        </authorList>
    </citation>
    <scope>NUCLEOTIDE SEQUENCE</scope>
    <source>
        <strain evidence="3">IMI 355082</strain>
    </source>
</reference>